<organism evidence="1 2">
    <name type="scientific">Paenibacillus melissococcoides</name>
    <dbReference type="NCBI Taxonomy" id="2912268"/>
    <lineage>
        <taxon>Bacteria</taxon>
        <taxon>Bacillati</taxon>
        <taxon>Bacillota</taxon>
        <taxon>Bacilli</taxon>
        <taxon>Bacillales</taxon>
        <taxon>Paenibacillaceae</taxon>
        <taxon>Paenibacillus</taxon>
    </lineage>
</organism>
<reference evidence="1" key="1">
    <citation type="submission" date="2022-06" db="EMBL/GenBank/DDBJ databases">
        <authorList>
            <person name="Dietemann V."/>
            <person name="Ory F."/>
            <person name="Dainat B."/>
            <person name="Oberhansli S."/>
        </authorList>
    </citation>
    <scope>NUCLEOTIDE SEQUENCE</scope>
    <source>
        <strain evidence="1">Ena-SAMPLE-TAB-26-04-2022-14:26:32:270-5432</strain>
    </source>
</reference>
<dbReference type="Proteomes" id="UP001154322">
    <property type="component" value="Unassembled WGS sequence"/>
</dbReference>
<protein>
    <submittedName>
        <fullName evidence="1">Uncharacterized protein</fullName>
    </submittedName>
</protein>
<evidence type="ECO:0000313" key="2">
    <source>
        <dbReference type="Proteomes" id="UP001154322"/>
    </source>
</evidence>
<dbReference type="RefSeq" id="WP_213429247.1">
    <property type="nucleotide sequence ID" value="NZ_AP031286.1"/>
</dbReference>
<comment type="caution">
    <text evidence="1">The sequence shown here is derived from an EMBL/GenBank/DDBJ whole genome shotgun (WGS) entry which is preliminary data.</text>
</comment>
<accession>A0ABN8UDX3</accession>
<name>A0ABN8UDX3_9BACL</name>
<proteinExistence type="predicted"/>
<gene>
    <name evidence="1" type="ORF">WJ0W_005562</name>
</gene>
<dbReference type="EMBL" id="CALYLO010000009">
    <property type="protein sequence ID" value="CAH8248305.1"/>
    <property type="molecule type" value="Genomic_DNA"/>
</dbReference>
<keyword evidence="2" id="KW-1185">Reference proteome</keyword>
<sequence>MEVREYVPELDLNMSEIQDMRATQYAIFEGGFGKENNPNSVKYIADQIGDKATAVGFIFLRYTAVGIATGIINVRAGIASTEKSRLKTLVRNIIR</sequence>
<evidence type="ECO:0000313" key="1">
    <source>
        <dbReference type="EMBL" id="CAH8248305.1"/>
    </source>
</evidence>